<gene>
    <name evidence="1" type="ORF">R8Z52_19005</name>
</gene>
<dbReference type="Proteomes" id="UP001304071">
    <property type="component" value="Chromosome 2"/>
</dbReference>
<keyword evidence="2" id="KW-1185">Reference proteome</keyword>
<organism evidence="1 2">
    <name type="scientific">Vibrio porteresiae DSM 19223</name>
    <dbReference type="NCBI Taxonomy" id="1123496"/>
    <lineage>
        <taxon>Bacteria</taxon>
        <taxon>Pseudomonadati</taxon>
        <taxon>Pseudomonadota</taxon>
        <taxon>Gammaproteobacteria</taxon>
        <taxon>Vibrionales</taxon>
        <taxon>Vibrionaceae</taxon>
        <taxon>Vibrio</taxon>
    </lineage>
</organism>
<evidence type="ECO:0000313" key="1">
    <source>
        <dbReference type="EMBL" id="WPC76619.1"/>
    </source>
</evidence>
<sequence length="110" mass="12285">MSSLAESTLLYGVLSIYIELAVIGNDDYLSKCQFNGAYIKSTKTELNEVATRIRPRKALLSESLNFIALQSCRFINCHRHKGYIQWLNLNVITKISLFVTIVVGGISSQA</sequence>
<protein>
    <submittedName>
        <fullName evidence="1">Uncharacterized protein</fullName>
    </submittedName>
</protein>
<accession>A0ABZ0QJD8</accession>
<proteinExistence type="predicted"/>
<reference evidence="1 2" key="1">
    <citation type="submission" date="2023-11" db="EMBL/GenBank/DDBJ databases">
        <title>Plant-associative lifestyle of Vibrio porteresiae and its evolutionary dynamics.</title>
        <authorList>
            <person name="Rameshkumar N."/>
            <person name="Kirti K."/>
        </authorList>
    </citation>
    <scope>NUCLEOTIDE SEQUENCE [LARGE SCALE GENOMIC DNA]</scope>
    <source>
        <strain evidence="1 2">MSSRF30</strain>
    </source>
</reference>
<name>A0ABZ0QJD8_9VIBR</name>
<evidence type="ECO:0000313" key="2">
    <source>
        <dbReference type="Proteomes" id="UP001304071"/>
    </source>
</evidence>
<dbReference type="EMBL" id="CP138204">
    <property type="protein sequence ID" value="WPC76619.1"/>
    <property type="molecule type" value="Genomic_DNA"/>
</dbReference>
<dbReference type="RefSeq" id="WP_261897997.1">
    <property type="nucleotide sequence ID" value="NZ_AP024896.1"/>
</dbReference>